<protein>
    <submittedName>
        <fullName evidence="1">Inositol monophosphatase</fullName>
    </submittedName>
</protein>
<dbReference type="SUPFAM" id="SSF56655">
    <property type="entry name" value="Carbohydrate phosphatase"/>
    <property type="match status" value="1"/>
</dbReference>
<dbReference type="EMBL" id="CAJA01000003">
    <property type="protein sequence ID" value="CCH71632.1"/>
    <property type="molecule type" value="Genomic_DNA"/>
</dbReference>
<dbReference type="AlphaFoldDB" id="W6JSP8"/>
<evidence type="ECO:0000313" key="1">
    <source>
        <dbReference type="EMBL" id="CCH71632.1"/>
    </source>
</evidence>
<dbReference type="Pfam" id="PF00459">
    <property type="entry name" value="Inositol_P"/>
    <property type="match status" value="1"/>
</dbReference>
<dbReference type="InterPro" id="IPR000760">
    <property type="entry name" value="Inositol_monophosphatase-like"/>
</dbReference>
<dbReference type="Gene3D" id="3.40.190.80">
    <property type="match status" value="1"/>
</dbReference>
<gene>
    <name evidence="1" type="ORF">BN11_1000001</name>
</gene>
<accession>W6JSP8</accession>
<evidence type="ECO:0000313" key="2">
    <source>
        <dbReference type="Proteomes" id="UP000035763"/>
    </source>
</evidence>
<keyword evidence="2" id="KW-1185">Reference proteome</keyword>
<dbReference type="Proteomes" id="UP000035763">
    <property type="component" value="Unassembled WGS sequence"/>
</dbReference>
<organism evidence="1 2">
    <name type="scientific">Nostocoides australiense Ben110</name>
    <dbReference type="NCBI Taxonomy" id="1193182"/>
    <lineage>
        <taxon>Bacteria</taxon>
        <taxon>Bacillati</taxon>
        <taxon>Actinomycetota</taxon>
        <taxon>Actinomycetes</taxon>
        <taxon>Micrococcales</taxon>
        <taxon>Intrasporangiaceae</taxon>
        <taxon>Nostocoides</taxon>
    </lineage>
</organism>
<sequence>MFGSSSSELAAVATGRTGAFLQCGTADWDWYPGLALVRGVGGVGSVIHHRDRRWHIAGASLVVDQVTHLLTSA</sequence>
<reference evidence="1 2" key="1">
    <citation type="journal article" date="2013" name="ISME J.">
        <title>A metabolic model for members of the genus Tetrasphaera involved in enhanced biological phosphorus removal.</title>
        <authorList>
            <person name="Kristiansen R."/>
            <person name="Nguyen H.T.T."/>
            <person name="Saunders A.M."/>
            <person name="Nielsen J.L."/>
            <person name="Wimmer R."/>
            <person name="Le V.Q."/>
            <person name="McIlroy S.J."/>
            <person name="Petrovski S."/>
            <person name="Seviour R.J."/>
            <person name="Calteau A."/>
            <person name="Nielsen K.L."/>
            <person name="Nielsen P.H."/>
        </authorList>
    </citation>
    <scope>NUCLEOTIDE SEQUENCE [LARGE SCALE GENOMIC DNA]</scope>
    <source>
        <strain evidence="1 2">Ben110</strain>
    </source>
</reference>
<proteinExistence type="predicted"/>
<name>W6JSP8_9MICO</name>
<dbReference type="STRING" id="1193182.BN11_1000001"/>
<comment type="caution">
    <text evidence="1">The sequence shown here is derived from an EMBL/GenBank/DDBJ whole genome shotgun (WGS) entry which is preliminary data.</text>
</comment>